<name>E2AB98_CAMFO</name>
<proteinExistence type="predicted"/>
<sequence>MNVNYIGKSKRQQEKKEKDAKKRKYADLKPNLKDINETLILYSSPVLSERWTGFDRRQNVPVTTGRIRRDRNLARHAMSDRVFPAVTSEGAKFSDRQPRQSDLSPGFRREMRVASLAVRETTISCVFRNRPCLMCTYNALSMDAKNRAIPRALCRPSTRGIYQLYPISLQEFVFNLHSLLLISDSAVTSGGNISKPTLIARKPAAEEETSLVNIEGIKATLLMEWALKDRAGIGRCVCRRMTRRIDWMVEGEKDKRAKGEATVNVEHRPCLTITTRTSYFV</sequence>
<organism evidence="3">
    <name type="scientific">Camponotus floridanus</name>
    <name type="common">Florida carpenter ant</name>
    <dbReference type="NCBI Taxonomy" id="104421"/>
    <lineage>
        <taxon>Eukaryota</taxon>
        <taxon>Metazoa</taxon>
        <taxon>Ecdysozoa</taxon>
        <taxon>Arthropoda</taxon>
        <taxon>Hexapoda</taxon>
        <taxon>Insecta</taxon>
        <taxon>Pterygota</taxon>
        <taxon>Neoptera</taxon>
        <taxon>Endopterygota</taxon>
        <taxon>Hymenoptera</taxon>
        <taxon>Apocrita</taxon>
        <taxon>Aculeata</taxon>
        <taxon>Formicoidea</taxon>
        <taxon>Formicidae</taxon>
        <taxon>Formicinae</taxon>
        <taxon>Camponotus</taxon>
    </lineage>
</organism>
<keyword evidence="3" id="KW-1185">Reference proteome</keyword>
<dbReference type="EMBL" id="GL438234">
    <property type="protein sequence ID" value="EFN69374.1"/>
    <property type="molecule type" value="Genomic_DNA"/>
</dbReference>
<evidence type="ECO:0000313" key="2">
    <source>
        <dbReference type="EMBL" id="EFN69374.1"/>
    </source>
</evidence>
<reference evidence="2 3" key="1">
    <citation type="journal article" date="2010" name="Science">
        <title>Genomic comparison of the ants Camponotus floridanus and Harpegnathos saltator.</title>
        <authorList>
            <person name="Bonasio R."/>
            <person name="Zhang G."/>
            <person name="Ye C."/>
            <person name="Mutti N.S."/>
            <person name="Fang X."/>
            <person name="Qin N."/>
            <person name="Donahue G."/>
            <person name="Yang P."/>
            <person name="Li Q."/>
            <person name="Li C."/>
            <person name="Zhang P."/>
            <person name="Huang Z."/>
            <person name="Berger S.L."/>
            <person name="Reinberg D."/>
            <person name="Wang J."/>
            <person name="Liebig J."/>
        </authorList>
    </citation>
    <scope>NUCLEOTIDE SEQUENCE [LARGE SCALE GENOMIC DNA]</scope>
    <source>
        <strain evidence="3">C129</strain>
    </source>
</reference>
<feature type="region of interest" description="Disordered" evidence="1">
    <location>
        <begin position="1"/>
        <end position="23"/>
    </location>
</feature>
<gene>
    <name evidence="2" type="ORF">EAG_01114</name>
</gene>
<dbReference type="InParanoid" id="E2AB98"/>
<evidence type="ECO:0000256" key="1">
    <source>
        <dbReference type="SAM" id="MobiDB-lite"/>
    </source>
</evidence>
<dbReference type="Proteomes" id="UP000000311">
    <property type="component" value="Unassembled WGS sequence"/>
</dbReference>
<evidence type="ECO:0000313" key="3">
    <source>
        <dbReference type="Proteomes" id="UP000000311"/>
    </source>
</evidence>
<protein>
    <submittedName>
        <fullName evidence="2">Uncharacterized protein</fullName>
    </submittedName>
</protein>
<accession>E2AB98</accession>
<feature type="compositionally biased region" description="Basic and acidic residues" evidence="1">
    <location>
        <begin position="11"/>
        <end position="23"/>
    </location>
</feature>
<dbReference type="AlphaFoldDB" id="E2AB98"/>